<dbReference type="Pfam" id="PF00171">
    <property type="entry name" value="Aldedh"/>
    <property type="match status" value="1"/>
</dbReference>
<evidence type="ECO:0000313" key="5">
    <source>
        <dbReference type="Proteomes" id="UP000092578"/>
    </source>
</evidence>
<comment type="caution">
    <text evidence="4">The sequence shown here is derived from an EMBL/GenBank/DDBJ whole genome shotgun (WGS) entry which is preliminary data.</text>
</comment>
<dbReference type="InterPro" id="IPR015590">
    <property type="entry name" value="Aldehyde_DH_dom"/>
</dbReference>
<evidence type="ECO:0000259" key="3">
    <source>
        <dbReference type="Pfam" id="PF00171"/>
    </source>
</evidence>
<keyword evidence="2" id="KW-0560">Oxidoreductase</keyword>
<evidence type="ECO:0000313" key="4">
    <source>
        <dbReference type="EMBL" id="OCA81311.1"/>
    </source>
</evidence>
<evidence type="ECO:0000256" key="1">
    <source>
        <dbReference type="ARBA" id="ARBA00009986"/>
    </source>
</evidence>
<dbReference type="AlphaFoldDB" id="A0A1B9ABW8"/>
<feature type="domain" description="Aldehyde dehydrogenase" evidence="3">
    <location>
        <begin position="36"/>
        <end position="486"/>
    </location>
</feature>
<dbReference type="Gene3D" id="3.40.309.10">
    <property type="entry name" value="Aldehyde Dehydrogenase, Chain A, domain 2"/>
    <property type="match status" value="1"/>
</dbReference>
<dbReference type="PANTHER" id="PTHR42991">
    <property type="entry name" value="ALDEHYDE DEHYDROGENASE"/>
    <property type="match status" value="1"/>
</dbReference>
<proteinExistence type="inferred from homology"/>
<sequence>MKWYWRPSMNKITSETKSIKQFLLINGEKVEGPAYAPLYSPYSGEEIAQIAMADKELTKQAITAAYNARGAISKMPAYQRAEILERVVALLKERADEAAEIISRESAKPIVFAKAEVARTIETYKFSAEEAKRIHGETIPFDAAAGGVGRIGYTVREPIGVIGAITPFNFPLNLVAHKVGPAIAAGNTVVLKPASQTPLSALFIAELFVEAGLPAGVLNVVTGPGGTVGDAIVEDDRVSMVTFTGSPSVGIGIRSKAGLKKTTLELGSNSALIIDKDIQIEDIIDRCIIGAFSNQGQVCISLQRVYAHEQVYDEFIKKFTEAAKKLKVGDPLDPDTYISALIAKGEAERVLGWIEETKESNAQIATGGKLQNGILEPTIVTGADSELKVSCQEAFAPVVVVNKISSIEEAVELVNDSRYGLQAGIYTNNIKNALYAAQELHVGGVMINDVPTYRVDQMPYGGVKESGTGREGIKYAVEEMTEMKLVVWNQS</sequence>
<protein>
    <submittedName>
        <fullName evidence="4">Aldehyde dehydrogenase</fullName>
    </submittedName>
</protein>
<dbReference type="InterPro" id="IPR016162">
    <property type="entry name" value="Ald_DH_N"/>
</dbReference>
<evidence type="ECO:0000256" key="2">
    <source>
        <dbReference type="ARBA" id="ARBA00023002"/>
    </source>
</evidence>
<accession>A0A1B9ABW8</accession>
<name>A0A1B9ABW8_9BACI</name>
<dbReference type="InterPro" id="IPR016163">
    <property type="entry name" value="Ald_DH_C"/>
</dbReference>
<dbReference type="Gene3D" id="3.40.605.10">
    <property type="entry name" value="Aldehyde Dehydrogenase, Chain A, domain 1"/>
    <property type="match status" value="1"/>
</dbReference>
<dbReference type="InterPro" id="IPR016161">
    <property type="entry name" value="Ald_DH/histidinol_DH"/>
</dbReference>
<dbReference type="Proteomes" id="UP000092578">
    <property type="component" value="Unassembled WGS sequence"/>
</dbReference>
<keyword evidence="5" id="KW-1185">Reference proteome</keyword>
<dbReference type="CDD" id="cd07149">
    <property type="entry name" value="ALDH_y4uC"/>
    <property type="match status" value="1"/>
</dbReference>
<gene>
    <name evidence="4" type="ORF">A8F95_16260</name>
</gene>
<dbReference type="PANTHER" id="PTHR42991:SF1">
    <property type="entry name" value="ALDEHYDE DEHYDROGENASE"/>
    <property type="match status" value="1"/>
</dbReference>
<organism evidence="4 5">
    <name type="scientific">Pseudobacillus wudalianchiensis</name>
    <dbReference type="NCBI Taxonomy" id="1743143"/>
    <lineage>
        <taxon>Bacteria</taxon>
        <taxon>Bacillati</taxon>
        <taxon>Bacillota</taxon>
        <taxon>Bacilli</taxon>
        <taxon>Bacillales</taxon>
        <taxon>Bacillaceae</taxon>
        <taxon>Pseudobacillus</taxon>
    </lineage>
</organism>
<comment type="similarity">
    <text evidence="1">Belongs to the aldehyde dehydrogenase family.</text>
</comment>
<dbReference type="FunFam" id="3.40.605.10:FF:000007">
    <property type="entry name" value="NAD/NADP-dependent betaine aldehyde dehydrogenase"/>
    <property type="match status" value="1"/>
</dbReference>
<reference evidence="5" key="1">
    <citation type="submission" date="2016-05" db="EMBL/GenBank/DDBJ databases">
        <authorList>
            <person name="Liu B."/>
            <person name="Wang J."/>
            <person name="Zhu Y."/>
            <person name="Liu G."/>
            <person name="Chen Q."/>
            <person name="Chen Z."/>
            <person name="Lan J."/>
            <person name="Che J."/>
            <person name="Ge C."/>
            <person name="Shi H."/>
            <person name="Pan Z."/>
            <person name="Liu X."/>
        </authorList>
    </citation>
    <scope>NUCLEOTIDE SEQUENCE [LARGE SCALE GENOMIC DNA]</scope>
    <source>
        <strain evidence="5">FJAT-27215</strain>
    </source>
</reference>
<dbReference type="SUPFAM" id="SSF53720">
    <property type="entry name" value="ALDH-like"/>
    <property type="match status" value="1"/>
</dbReference>
<dbReference type="InterPro" id="IPR051020">
    <property type="entry name" value="ALDH-related_metabolic_enz"/>
</dbReference>
<dbReference type="GO" id="GO:0008911">
    <property type="term" value="F:lactaldehyde dehydrogenase (NAD+) activity"/>
    <property type="evidence" value="ECO:0007669"/>
    <property type="project" value="TreeGrafter"/>
</dbReference>
<dbReference type="EMBL" id="MAYT01000031">
    <property type="protein sequence ID" value="OCA81311.1"/>
    <property type="molecule type" value="Genomic_DNA"/>
</dbReference>